<evidence type="ECO:0000313" key="3">
    <source>
        <dbReference type="EMBL" id="TCU14209.1"/>
    </source>
</evidence>
<evidence type="ECO:0000313" key="4">
    <source>
        <dbReference type="Proteomes" id="UP000295021"/>
    </source>
</evidence>
<dbReference type="AlphaFoldDB" id="A0AAX2QB94"/>
<feature type="transmembrane region" description="Helical" evidence="2">
    <location>
        <begin position="113"/>
        <end position="134"/>
    </location>
</feature>
<keyword evidence="2" id="KW-1133">Transmembrane helix</keyword>
<dbReference type="EMBL" id="SMBI01000023">
    <property type="protein sequence ID" value="TCU14209.1"/>
    <property type="molecule type" value="Genomic_DNA"/>
</dbReference>
<keyword evidence="1" id="KW-1003">Cell membrane</keyword>
<protein>
    <recommendedName>
        <fullName evidence="1">Protoporphyrinogen IX oxidase</fullName>
        <ecNumber evidence="1">1.3.99.-</ecNumber>
    </recommendedName>
</protein>
<sequence>MYLYVKALHVFAVVAFIGGMLAMALALRVAIAAPRNMDGGRFGETILRWDGFVTTPALAVVWMAGFTMAFGAGWESSPWLLLKMIPVVLLSGLHSLQATALRRLLREGKMLGSLFRAAPVAILVTFACIAWLAVTKPF</sequence>
<dbReference type="InterPro" id="IPR005265">
    <property type="entry name" value="HemJ-like"/>
</dbReference>
<feature type="transmembrane region" description="Helical" evidence="2">
    <location>
        <begin position="52"/>
        <end position="74"/>
    </location>
</feature>
<dbReference type="Pfam" id="PF03653">
    <property type="entry name" value="UPF0093"/>
    <property type="match status" value="1"/>
</dbReference>
<name>A0AAX2QB94_9HYPH</name>
<accession>A0AAX2QB94</accession>
<gene>
    <name evidence="3" type="ORF">EV131_12326</name>
</gene>
<organism evidence="3 4">
    <name type="scientific">Rhizobium laguerreae</name>
    <dbReference type="NCBI Taxonomy" id="1076926"/>
    <lineage>
        <taxon>Bacteria</taxon>
        <taxon>Pseudomonadati</taxon>
        <taxon>Pseudomonadota</taxon>
        <taxon>Alphaproteobacteria</taxon>
        <taxon>Hyphomicrobiales</taxon>
        <taxon>Rhizobiaceae</taxon>
        <taxon>Rhizobium/Agrobacterium group</taxon>
        <taxon>Rhizobium</taxon>
    </lineage>
</organism>
<comment type="caution">
    <text evidence="3">The sequence shown here is derived from an EMBL/GenBank/DDBJ whole genome shotgun (WGS) entry which is preliminary data.</text>
</comment>
<dbReference type="PIRSF" id="PIRSF004638">
    <property type="entry name" value="UCP004638"/>
    <property type="match status" value="1"/>
</dbReference>
<dbReference type="GO" id="GO:0046872">
    <property type="term" value="F:metal ion binding"/>
    <property type="evidence" value="ECO:0007669"/>
    <property type="project" value="UniProtKB-UniRule"/>
</dbReference>
<dbReference type="RefSeq" id="WP_132614581.1">
    <property type="nucleotide sequence ID" value="NZ_SMBI01000023.1"/>
</dbReference>
<reference evidence="3 4" key="1">
    <citation type="submission" date="2019-03" db="EMBL/GenBank/DDBJ databases">
        <title>Genomic Encyclopedia of Type Strains, Phase IV (KMG-V): Genome sequencing to study the core and pangenomes of soil and plant-associated prokaryotes.</title>
        <authorList>
            <person name="Whitman W."/>
        </authorList>
    </citation>
    <scope>NUCLEOTIDE SEQUENCE [LARGE SCALE GENOMIC DNA]</scope>
    <source>
        <strain evidence="3 4">FB403</strain>
    </source>
</reference>
<keyword evidence="2" id="KW-0812">Transmembrane</keyword>
<feature type="transmembrane region" description="Helical" evidence="2">
    <location>
        <begin position="80"/>
        <end position="101"/>
    </location>
</feature>
<dbReference type="GO" id="GO:0070818">
    <property type="term" value="F:protoporphyrinogen oxidase activity"/>
    <property type="evidence" value="ECO:0007669"/>
    <property type="project" value="UniProtKB-UniRule"/>
</dbReference>
<dbReference type="Proteomes" id="UP000295021">
    <property type="component" value="Unassembled WGS sequence"/>
</dbReference>
<proteinExistence type="inferred from homology"/>
<dbReference type="GO" id="GO:0005886">
    <property type="term" value="C:plasma membrane"/>
    <property type="evidence" value="ECO:0007669"/>
    <property type="project" value="UniProtKB-UniRule"/>
</dbReference>
<evidence type="ECO:0000256" key="2">
    <source>
        <dbReference type="SAM" id="Phobius"/>
    </source>
</evidence>
<keyword evidence="1 2" id="KW-0472">Membrane</keyword>
<comment type="similarity">
    <text evidence="1">Belongs to the HemJ family.</text>
</comment>
<comment type="catalytic activity">
    <reaction evidence="1">
        <text>protoporphyrinogen IX + 3 A = protoporphyrin IX + 3 AH2</text>
        <dbReference type="Rhea" id="RHEA:62000"/>
        <dbReference type="ChEBI" id="CHEBI:13193"/>
        <dbReference type="ChEBI" id="CHEBI:17499"/>
        <dbReference type="ChEBI" id="CHEBI:57306"/>
        <dbReference type="ChEBI" id="CHEBI:57307"/>
    </reaction>
</comment>
<feature type="transmembrane region" description="Helical" evidence="2">
    <location>
        <begin position="6"/>
        <end position="31"/>
    </location>
</feature>
<keyword evidence="1" id="KW-0408">Iron</keyword>
<dbReference type="GO" id="GO:0006782">
    <property type="term" value="P:protoporphyrinogen IX biosynthetic process"/>
    <property type="evidence" value="ECO:0007669"/>
    <property type="project" value="UniProtKB-UniRule"/>
</dbReference>
<keyword evidence="1" id="KW-0479">Metal-binding</keyword>
<keyword evidence="1" id="KW-0349">Heme</keyword>
<comment type="cofactor">
    <cofactor evidence="1">
        <name>heme b</name>
        <dbReference type="ChEBI" id="CHEBI:60344"/>
    </cofactor>
    <text evidence="1">Binds 1 heme b (iron(II)-protoporphyrin IX) group per subunit.</text>
</comment>
<comment type="pathway">
    <text evidence="1">Porphyrin-containing compound metabolism; protoporphyrin-IX biosynthesis; protoporphyrin-IX from protoporphyrinogen-IX: step 1/1.</text>
</comment>
<comment type="function">
    <text evidence="1">Catalyzes the oxidation of protoporphyrinogen IX to protoporphyrin IX.</text>
</comment>
<dbReference type="EC" id="1.3.99.-" evidence="1"/>
<evidence type="ECO:0000256" key="1">
    <source>
        <dbReference type="PIRNR" id="PIRNR004638"/>
    </source>
</evidence>